<keyword evidence="4" id="KW-1185">Reference proteome</keyword>
<reference evidence="3 4" key="1">
    <citation type="submission" date="2021-03" db="EMBL/GenBank/DDBJ databases">
        <title>Metabolic Capacity of the Antarctic Cyanobacterium Phormidium pseudopriestleyi that Sustains Oxygenic Photosynthesis in the Presence of Hydrogen Sulfide.</title>
        <authorList>
            <person name="Lumian J.E."/>
            <person name="Jungblut A.D."/>
            <person name="Dillon M.L."/>
            <person name="Hawes I."/>
            <person name="Doran P.T."/>
            <person name="Mackey T.J."/>
            <person name="Dick G.J."/>
            <person name="Grettenberger C.L."/>
            <person name="Sumner D.Y."/>
        </authorList>
    </citation>
    <scope>NUCLEOTIDE SEQUENCE [LARGE SCALE GENOMIC DNA]</scope>
    <source>
        <strain evidence="3 4">FRX01</strain>
    </source>
</reference>
<organism evidence="3 4">
    <name type="scientific">Phormidium pseudopriestleyi FRX01</name>
    <dbReference type="NCBI Taxonomy" id="1759528"/>
    <lineage>
        <taxon>Bacteria</taxon>
        <taxon>Bacillati</taxon>
        <taxon>Cyanobacteriota</taxon>
        <taxon>Cyanophyceae</taxon>
        <taxon>Oscillatoriophycideae</taxon>
        <taxon>Oscillatoriales</taxon>
        <taxon>Oscillatoriaceae</taxon>
        <taxon>Phormidium</taxon>
    </lineage>
</organism>
<gene>
    <name evidence="3" type="ORF">J0895_20345</name>
</gene>
<feature type="transmembrane region" description="Helical" evidence="1">
    <location>
        <begin position="151"/>
        <end position="172"/>
    </location>
</feature>
<accession>A0ABS3FWL9</accession>
<feature type="transmembrane region" description="Helical" evidence="1">
    <location>
        <begin position="117"/>
        <end position="139"/>
    </location>
</feature>
<dbReference type="PANTHER" id="PTHR43592:SF7">
    <property type="entry name" value="CAAX AMINO TERMINAL PROTEASE FAMILY PROTEIN"/>
    <property type="match status" value="1"/>
</dbReference>
<comment type="caution">
    <text evidence="3">The sequence shown here is derived from an EMBL/GenBank/DDBJ whole genome shotgun (WGS) entry which is preliminary data.</text>
</comment>
<keyword evidence="3" id="KW-0482">Metalloprotease</keyword>
<keyword evidence="1" id="KW-0472">Membrane</keyword>
<protein>
    <submittedName>
        <fullName evidence="3">CPBP family intramembrane metalloprotease</fullName>
    </submittedName>
</protein>
<name>A0ABS3FWL9_9CYAN</name>
<sequence length="201" mass="21794">MTEQLPNDPQLETFTRTQILIGMGVTAIVLFGIAKLWLYFGNVTRLGWGWDGVAIAGGVGLGLAISATSSLVYRLWPGYRRCADFYLQIVLEPLVWPDLVWLGLLPGLSEEVLFRGVMLPAVGLNAVGLILSSLCFGLLHLSGLQQWPYMVWATVVGLILGGSALVTGNLFVPITAHIVTNLISSVLWKLDKTGNEGRSLD</sequence>
<evidence type="ECO:0000313" key="4">
    <source>
        <dbReference type="Proteomes" id="UP000664844"/>
    </source>
</evidence>
<feature type="transmembrane region" description="Helical" evidence="1">
    <location>
        <begin position="20"/>
        <end position="40"/>
    </location>
</feature>
<dbReference type="Proteomes" id="UP000664844">
    <property type="component" value="Unassembled WGS sequence"/>
</dbReference>
<dbReference type="EMBL" id="JAFLQW010000535">
    <property type="protein sequence ID" value="MBO0351384.1"/>
    <property type="molecule type" value="Genomic_DNA"/>
</dbReference>
<evidence type="ECO:0000259" key="2">
    <source>
        <dbReference type="Pfam" id="PF02517"/>
    </source>
</evidence>
<keyword evidence="1" id="KW-0812">Transmembrane</keyword>
<dbReference type="InterPro" id="IPR003675">
    <property type="entry name" value="Rce1/LyrA-like_dom"/>
</dbReference>
<dbReference type="RefSeq" id="WP_207089823.1">
    <property type="nucleotide sequence ID" value="NZ_JAFLQW010000535.1"/>
</dbReference>
<evidence type="ECO:0000313" key="3">
    <source>
        <dbReference type="EMBL" id="MBO0351384.1"/>
    </source>
</evidence>
<keyword evidence="1" id="KW-1133">Transmembrane helix</keyword>
<evidence type="ECO:0000256" key="1">
    <source>
        <dbReference type="SAM" id="Phobius"/>
    </source>
</evidence>
<proteinExistence type="predicted"/>
<dbReference type="Pfam" id="PF02517">
    <property type="entry name" value="Rce1-like"/>
    <property type="match status" value="1"/>
</dbReference>
<dbReference type="GO" id="GO:0008237">
    <property type="term" value="F:metallopeptidase activity"/>
    <property type="evidence" value="ECO:0007669"/>
    <property type="project" value="UniProtKB-KW"/>
</dbReference>
<keyword evidence="3" id="KW-0645">Protease</keyword>
<feature type="transmembrane region" description="Helical" evidence="1">
    <location>
        <begin position="52"/>
        <end position="73"/>
    </location>
</feature>
<keyword evidence="3" id="KW-0378">Hydrolase</keyword>
<feature type="domain" description="CAAX prenyl protease 2/Lysostaphin resistance protein A-like" evidence="2">
    <location>
        <begin position="95"/>
        <end position="183"/>
    </location>
</feature>
<dbReference type="PANTHER" id="PTHR43592">
    <property type="entry name" value="CAAX AMINO TERMINAL PROTEASE"/>
    <property type="match status" value="1"/>
</dbReference>